<reference evidence="4 5" key="1">
    <citation type="journal article" date="2015" name="Sci. Rep.">
        <title>Genome of the facultative scuticociliatosis pathogen Pseudocohnilembus persalinus provides insight into its virulence through horizontal gene transfer.</title>
        <authorList>
            <person name="Xiong J."/>
            <person name="Wang G."/>
            <person name="Cheng J."/>
            <person name="Tian M."/>
            <person name="Pan X."/>
            <person name="Warren A."/>
            <person name="Jiang C."/>
            <person name="Yuan D."/>
            <person name="Miao W."/>
        </authorList>
    </citation>
    <scope>NUCLEOTIDE SEQUENCE [LARGE SCALE GENOMIC DNA]</scope>
    <source>
        <strain evidence="4">36N120E</strain>
    </source>
</reference>
<proteinExistence type="predicted"/>
<keyword evidence="4" id="KW-0418">Kinase</keyword>
<keyword evidence="1" id="KW-0547">Nucleotide-binding</keyword>
<keyword evidence="5" id="KW-1185">Reference proteome</keyword>
<dbReference type="GO" id="GO:0004674">
    <property type="term" value="F:protein serine/threonine kinase activity"/>
    <property type="evidence" value="ECO:0007669"/>
    <property type="project" value="TreeGrafter"/>
</dbReference>
<evidence type="ECO:0000256" key="2">
    <source>
        <dbReference type="SAM" id="MobiDB-lite"/>
    </source>
</evidence>
<feature type="binding site" evidence="1">
    <location>
        <position position="299"/>
    </location>
    <ligand>
        <name>ATP</name>
        <dbReference type="ChEBI" id="CHEBI:30616"/>
    </ligand>
</feature>
<dbReference type="OMA" id="VECKSIF"/>
<name>A0A0V0QIU0_PSEPJ</name>
<dbReference type="SUPFAM" id="SSF56112">
    <property type="entry name" value="Protein kinase-like (PK-like)"/>
    <property type="match status" value="1"/>
</dbReference>
<dbReference type="InParanoid" id="A0A0V0QIU0"/>
<evidence type="ECO:0000256" key="1">
    <source>
        <dbReference type="PROSITE-ProRule" id="PRU10141"/>
    </source>
</evidence>
<dbReference type="InterPro" id="IPR008266">
    <property type="entry name" value="Tyr_kinase_AS"/>
</dbReference>
<comment type="caution">
    <text evidence="4">The sequence shown here is derived from an EMBL/GenBank/DDBJ whole genome shotgun (WGS) entry which is preliminary data.</text>
</comment>
<evidence type="ECO:0000259" key="3">
    <source>
        <dbReference type="PROSITE" id="PS50011"/>
    </source>
</evidence>
<dbReference type="InterPro" id="IPR011009">
    <property type="entry name" value="Kinase-like_dom_sf"/>
</dbReference>
<dbReference type="Pfam" id="PF00069">
    <property type="entry name" value="Pkinase"/>
    <property type="match status" value="1"/>
</dbReference>
<evidence type="ECO:0000313" key="5">
    <source>
        <dbReference type="Proteomes" id="UP000054937"/>
    </source>
</evidence>
<dbReference type="InterPro" id="IPR000719">
    <property type="entry name" value="Prot_kinase_dom"/>
</dbReference>
<dbReference type="EMBL" id="LDAU01000158">
    <property type="protein sequence ID" value="KRX02070.1"/>
    <property type="molecule type" value="Genomic_DNA"/>
</dbReference>
<dbReference type="InterPro" id="IPR017441">
    <property type="entry name" value="Protein_kinase_ATP_BS"/>
</dbReference>
<dbReference type="PROSITE" id="PS00107">
    <property type="entry name" value="PROTEIN_KINASE_ATP"/>
    <property type="match status" value="1"/>
</dbReference>
<dbReference type="OrthoDB" id="343108at2759"/>
<sequence length="604" mass="70137">MELSSLQSDDQQKDPPLINCEQENQFYDFPTIQDNEDAYMMRAQEKQSQENCAYPAFYKEEQVCQKQNVQFSSENENQSEKLYDVKKNKNKQILQKSISETKEIEQQKEARNVEKNMKIKSNNQKSLNLNLESNEIKLIINSPKKYQQQQQKQKQLQQNQEKFQEADNFRQKVVGSSFQSIKTKSSFSNNMDQTQFGNISPNNSVISESKSGFISPKKSFLAKRKNNSRFSEKFINNLQIQTSYQQQQYTVRKCSDPLQKRISDPFNLKYDVYEKIGEGSTSTVKRCRIRDQQKDYAVKIQNFKADETLINDILKEQRILSVLNHKNILRSAFFEIDRKTRTSYIGMEFVEGDSLGSLIKKGYKFSLSEIRKILNQILEAVQYMHGCGICHRDMSYNNILYNEKFEKITIIDFSSSLFVLDKNSIFGDEGTLHFKAPETLKGEKQSKNIDIWGVGVTLFAMINGCLPFTGNSNKQIVESVTKFQKFSLDDLKIKDQSLLDLLNNLLCSDPENRINANDALKCQFLTRKMKQEDFQLNKINLEKIKKINMIQLSKRKSSVEDPIIINLFGNNSFQNGKEGNLKQNKGFFNTSQQLRHSVSLHQNK</sequence>
<dbReference type="GO" id="GO:0044773">
    <property type="term" value="P:mitotic DNA damage checkpoint signaling"/>
    <property type="evidence" value="ECO:0007669"/>
    <property type="project" value="TreeGrafter"/>
</dbReference>
<dbReference type="PROSITE" id="PS50011">
    <property type="entry name" value="PROTEIN_KINASE_DOM"/>
    <property type="match status" value="1"/>
</dbReference>
<dbReference type="PANTHER" id="PTHR44167">
    <property type="entry name" value="OVARIAN-SPECIFIC SERINE/THREONINE-PROTEIN KINASE LOK-RELATED"/>
    <property type="match status" value="1"/>
</dbReference>
<dbReference type="Proteomes" id="UP000054937">
    <property type="component" value="Unassembled WGS sequence"/>
</dbReference>
<feature type="region of interest" description="Disordered" evidence="2">
    <location>
        <begin position="1"/>
        <end position="22"/>
    </location>
</feature>
<dbReference type="GO" id="GO:0005634">
    <property type="term" value="C:nucleus"/>
    <property type="evidence" value="ECO:0007669"/>
    <property type="project" value="TreeGrafter"/>
</dbReference>
<dbReference type="Gene3D" id="1.10.510.10">
    <property type="entry name" value="Transferase(Phosphotransferase) domain 1"/>
    <property type="match status" value="1"/>
</dbReference>
<keyword evidence="4" id="KW-0808">Transferase</keyword>
<feature type="domain" description="Protein kinase" evidence="3">
    <location>
        <begin position="270"/>
        <end position="525"/>
    </location>
</feature>
<accession>A0A0V0QIU0</accession>
<protein>
    <submittedName>
        <fullName evidence="4">Protein kinase-like domain</fullName>
    </submittedName>
</protein>
<dbReference type="GO" id="GO:0005524">
    <property type="term" value="F:ATP binding"/>
    <property type="evidence" value="ECO:0007669"/>
    <property type="project" value="UniProtKB-UniRule"/>
</dbReference>
<dbReference type="PROSITE" id="PS00109">
    <property type="entry name" value="PROTEIN_KINASE_TYR"/>
    <property type="match status" value="1"/>
</dbReference>
<keyword evidence="1" id="KW-0067">ATP-binding</keyword>
<dbReference type="PANTHER" id="PTHR44167:SF24">
    <property type="entry name" value="SERINE_THREONINE-PROTEIN KINASE CHK2"/>
    <property type="match status" value="1"/>
</dbReference>
<dbReference type="AlphaFoldDB" id="A0A0V0QIU0"/>
<evidence type="ECO:0000313" key="4">
    <source>
        <dbReference type="EMBL" id="KRX02070.1"/>
    </source>
</evidence>
<gene>
    <name evidence="4" type="ORF">PPERSA_03132</name>
</gene>
<organism evidence="4 5">
    <name type="scientific">Pseudocohnilembus persalinus</name>
    <name type="common">Ciliate</name>
    <dbReference type="NCBI Taxonomy" id="266149"/>
    <lineage>
        <taxon>Eukaryota</taxon>
        <taxon>Sar</taxon>
        <taxon>Alveolata</taxon>
        <taxon>Ciliophora</taxon>
        <taxon>Intramacronucleata</taxon>
        <taxon>Oligohymenophorea</taxon>
        <taxon>Scuticociliatia</taxon>
        <taxon>Philasterida</taxon>
        <taxon>Pseudocohnilembidae</taxon>
        <taxon>Pseudocohnilembus</taxon>
    </lineage>
</organism>